<gene>
    <name evidence="2" type="ORF">GCM10009539_37590</name>
</gene>
<feature type="transmembrane region" description="Helical" evidence="1">
    <location>
        <begin position="169"/>
        <end position="186"/>
    </location>
</feature>
<reference evidence="2 3" key="1">
    <citation type="journal article" date="2019" name="Int. J. Syst. Evol. Microbiol.">
        <title>The Global Catalogue of Microorganisms (GCM) 10K type strain sequencing project: providing services to taxonomists for standard genome sequencing and annotation.</title>
        <authorList>
            <consortium name="The Broad Institute Genomics Platform"/>
            <consortium name="The Broad Institute Genome Sequencing Center for Infectious Disease"/>
            <person name="Wu L."/>
            <person name="Ma J."/>
        </authorList>
    </citation>
    <scope>NUCLEOTIDE SEQUENCE [LARGE SCALE GENOMIC DNA]</scope>
    <source>
        <strain evidence="2 3">JCM 10425</strain>
    </source>
</reference>
<feature type="transmembrane region" description="Helical" evidence="1">
    <location>
        <begin position="114"/>
        <end position="132"/>
    </location>
</feature>
<keyword evidence="1" id="KW-0472">Membrane</keyword>
<feature type="transmembrane region" description="Helical" evidence="1">
    <location>
        <begin position="54"/>
        <end position="73"/>
    </location>
</feature>
<evidence type="ECO:0000313" key="2">
    <source>
        <dbReference type="EMBL" id="GAA0248796.1"/>
    </source>
</evidence>
<keyword evidence="1" id="KW-0812">Transmembrane</keyword>
<organism evidence="2 3">
    <name type="scientific">Cryptosporangium japonicum</name>
    <dbReference type="NCBI Taxonomy" id="80872"/>
    <lineage>
        <taxon>Bacteria</taxon>
        <taxon>Bacillati</taxon>
        <taxon>Actinomycetota</taxon>
        <taxon>Actinomycetes</taxon>
        <taxon>Cryptosporangiales</taxon>
        <taxon>Cryptosporangiaceae</taxon>
        <taxon>Cryptosporangium</taxon>
    </lineage>
</organism>
<protein>
    <submittedName>
        <fullName evidence="2">Uncharacterized protein</fullName>
    </submittedName>
</protein>
<sequence>MTILLAPVAGVLLGSLDFLWIKYVPFPLGGLGNSSAVWAVAAFLFAYRRRSVAGSLAGSIVLLVVAVPSYYLTATLVQGDDLANVWSPVWTAFAVIAGLVFGAAGAVARRTDRWQVAALAVPVAVLFAEAALHLARPSSDAGDAQHAALVTALGVLLPLAVAASGKRRAAAIGLAVPIAAAGYGLFRLAGFMW</sequence>
<proteinExistence type="predicted"/>
<keyword evidence="3" id="KW-1185">Reference proteome</keyword>
<dbReference type="RefSeq" id="WP_344650126.1">
    <property type="nucleotide sequence ID" value="NZ_BAAAGX010000014.1"/>
</dbReference>
<comment type="caution">
    <text evidence="2">The sequence shown here is derived from an EMBL/GenBank/DDBJ whole genome shotgun (WGS) entry which is preliminary data.</text>
</comment>
<feature type="transmembrane region" description="Helical" evidence="1">
    <location>
        <begin position="85"/>
        <end position="107"/>
    </location>
</feature>
<evidence type="ECO:0000313" key="3">
    <source>
        <dbReference type="Proteomes" id="UP001500967"/>
    </source>
</evidence>
<feature type="transmembrane region" description="Helical" evidence="1">
    <location>
        <begin position="144"/>
        <end position="162"/>
    </location>
</feature>
<dbReference type="InterPro" id="IPR045393">
    <property type="entry name" value="DUF6518"/>
</dbReference>
<accession>A0ABN0UFG1</accession>
<dbReference type="Pfam" id="PF20128">
    <property type="entry name" value="DUF6518"/>
    <property type="match status" value="1"/>
</dbReference>
<dbReference type="EMBL" id="BAAAGX010000014">
    <property type="protein sequence ID" value="GAA0248796.1"/>
    <property type="molecule type" value="Genomic_DNA"/>
</dbReference>
<feature type="transmembrane region" description="Helical" evidence="1">
    <location>
        <begin position="28"/>
        <end position="47"/>
    </location>
</feature>
<dbReference type="Proteomes" id="UP001500967">
    <property type="component" value="Unassembled WGS sequence"/>
</dbReference>
<name>A0ABN0UFG1_9ACTN</name>
<evidence type="ECO:0000256" key="1">
    <source>
        <dbReference type="SAM" id="Phobius"/>
    </source>
</evidence>
<keyword evidence="1" id="KW-1133">Transmembrane helix</keyword>